<dbReference type="AlphaFoldDB" id="A0A061SA86"/>
<organism evidence="3">
    <name type="scientific">Tetraselmis sp. GSL018</name>
    <dbReference type="NCBI Taxonomy" id="582737"/>
    <lineage>
        <taxon>Eukaryota</taxon>
        <taxon>Viridiplantae</taxon>
        <taxon>Chlorophyta</taxon>
        <taxon>core chlorophytes</taxon>
        <taxon>Chlorodendrophyceae</taxon>
        <taxon>Chlorodendrales</taxon>
        <taxon>Chlorodendraceae</taxon>
        <taxon>Tetraselmis</taxon>
    </lineage>
</organism>
<keyword evidence="1" id="KW-0175">Coiled coil</keyword>
<evidence type="ECO:0000259" key="2">
    <source>
        <dbReference type="PROSITE" id="PS51166"/>
    </source>
</evidence>
<evidence type="ECO:0000313" key="3">
    <source>
        <dbReference type="EMBL" id="JAC79964.1"/>
    </source>
</evidence>
<evidence type="ECO:0000256" key="1">
    <source>
        <dbReference type="SAM" id="Coils"/>
    </source>
</evidence>
<sequence length="501" mass="53358">MPLLWALSTAVKRVASSPPQESPRSKSGCFSSAANSVSHTLVEGLAINKLPGNVVNCCSERSLTRADSCCSSFGASISRVRNRKRSCCEDPDRHAKLRRVERDSSSLGSVEHVVQSSVPASADLVVSCGSSGNPREEPLPFAAEPSSPFAYPKSTCLSRGVQKRQQALKGTVRVRLVVDEGPQEPGLTLRAFGSRKALGNWIVEDGPQLTFHSSGKWTLDLELPPGTLRFKLVAQLPSGKVYAEKQTRTLEVPSGNLPQNMGNCCFSATCVWGAPETVCTRAVVLPSAALKAHLNDAEAHVARLRERQSKLQDKLRSISAQLQASNSRIVKISGSLQAGTPQAPHRQLVTLKRQDGTRVATLSLAGSLQAAAGPRALPPAKPEHPLNQVESLFEHPSWVGRAVCQPERMPLEPRAGQELAPPTRAAGPTVCSSARASGLDRAPKLPGITVVMCVLASAQAASLLWSYVRGQLPEKHRSRADACAALTAAAVYVALSGFPLP</sequence>
<dbReference type="EMBL" id="GBEZ01005327">
    <property type="protein sequence ID" value="JAC79964.1"/>
    <property type="molecule type" value="Transcribed_RNA"/>
</dbReference>
<name>A0A061SA86_9CHLO</name>
<dbReference type="Pfam" id="PF00686">
    <property type="entry name" value="CBM_20"/>
    <property type="match status" value="1"/>
</dbReference>
<dbReference type="SUPFAM" id="SSF49452">
    <property type="entry name" value="Starch-binding domain-like"/>
    <property type="match status" value="1"/>
</dbReference>
<accession>A0A061SA86</accession>
<protein>
    <recommendedName>
        <fullName evidence="2">CBM20 domain-containing protein</fullName>
    </recommendedName>
</protein>
<dbReference type="InterPro" id="IPR002044">
    <property type="entry name" value="CBM20"/>
</dbReference>
<proteinExistence type="predicted"/>
<dbReference type="SMART" id="SM01065">
    <property type="entry name" value="CBM_2"/>
    <property type="match status" value="1"/>
</dbReference>
<feature type="coiled-coil region" evidence="1">
    <location>
        <begin position="287"/>
        <end position="321"/>
    </location>
</feature>
<dbReference type="InterPro" id="IPR013783">
    <property type="entry name" value="Ig-like_fold"/>
</dbReference>
<reference evidence="3" key="1">
    <citation type="submission" date="2014-05" db="EMBL/GenBank/DDBJ databases">
        <title>The transcriptome of the halophilic microalga Tetraselmis sp. GSL018 isolated from the Great Salt Lake, Utah.</title>
        <authorList>
            <person name="Jinkerson R.E."/>
            <person name="D'Adamo S."/>
            <person name="Posewitz M.C."/>
        </authorList>
    </citation>
    <scope>NUCLEOTIDE SEQUENCE</scope>
    <source>
        <strain evidence="3">GSL018</strain>
    </source>
</reference>
<dbReference type="PROSITE" id="PS51166">
    <property type="entry name" value="CBM20"/>
    <property type="match status" value="1"/>
</dbReference>
<feature type="domain" description="CBM20" evidence="2">
    <location>
        <begin position="166"/>
        <end position="274"/>
    </location>
</feature>
<dbReference type="GO" id="GO:2001070">
    <property type="term" value="F:starch binding"/>
    <property type="evidence" value="ECO:0007669"/>
    <property type="project" value="InterPro"/>
</dbReference>
<gene>
    <name evidence="3" type="ORF">TSPGSL018_11384</name>
</gene>
<dbReference type="Gene3D" id="2.60.40.10">
    <property type="entry name" value="Immunoglobulins"/>
    <property type="match status" value="1"/>
</dbReference>
<dbReference type="InterPro" id="IPR013784">
    <property type="entry name" value="Carb-bd-like_fold"/>
</dbReference>